<reference evidence="4" key="1">
    <citation type="submission" date="2016-02" db="EMBL/GenBank/DDBJ databases">
        <title>Draft genome sequence of Microdochium bolleyi, a fungal endophyte of beachgrass.</title>
        <authorList>
            <consortium name="DOE Joint Genome Institute"/>
            <person name="David A.S."/>
            <person name="May G."/>
            <person name="Haridas S."/>
            <person name="Lim J."/>
            <person name="Wang M."/>
            <person name="Labutti K."/>
            <person name="Lipzen A."/>
            <person name="Barry K."/>
            <person name="Grigoriev I.V."/>
        </authorList>
    </citation>
    <scope>NUCLEOTIDE SEQUENCE [LARGE SCALE GENOMIC DNA]</scope>
    <source>
        <strain evidence="4">J235TASD1</strain>
    </source>
</reference>
<feature type="region of interest" description="Disordered" evidence="1">
    <location>
        <begin position="1"/>
        <end position="67"/>
    </location>
</feature>
<proteinExistence type="predicted"/>
<feature type="compositionally biased region" description="Polar residues" evidence="1">
    <location>
        <begin position="42"/>
        <end position="58"/>
    </location>
</feature>
<gene>
    <name evidence="3" type="ORF">Micbo1qcDRAFT_234429</name>
</gene>
<dbReference type="InParanoid" id="A0A136J0B3"/>
<dbReference type="OrthoDB" id="5318346at2759"/>
<evidence type="ECO:0000313" key="4">
    <source>
        <dbReference type="Proteomes" id="UP000070501"/>
    </source>
</evidence>
<dbReference type="EMBL" id="KQ964252">
    <property type="protein sequence ID" value="KXJ90446.1"/>
    <property type="molecule type" value="Genomic_DNA"/>
</dbReference>
<dbReference type="Proteomes" id="UP000070501">
    <property type="component" value="Unassembled WGS sequence"/>
</dbReference>
<evidence type="ECO:0000259" key="2">
    <source>
        <dbReference type="Pfam" id="PF07985"/>
    </source>
</evidence>
<name>A0A136J0B3_9PEZI</name>
<organism evidence="3 4">
    <name type="scientific">Microdochium bolleyi</name>
    <dbReference type="NCBI Taxonomy" id="196109"/>
    <lineage>
        <taxon>Eukaryota</taxon>
        <taxon>Fungi</taxon>
        <taxon>Dikarya</taxon>
        <taxon>Ascomycota</taxon>
        <taxon>Pezizomycotina</taxon>
        <taxon>Sordariomycetes</taxon>
        <taxon>Xylariomycetidae</taxon>
        <taxon>Xylariales</taxon>
        <taxon>Microdochiaceae</taxon>
        <taxon>Microdochium</taxon>
    </lineage>
</organism>
<feature type="domain" description="SRR1-like" evidence="2">
    <location>
        <begin position="95"/>
        <end position="263"/>
    </location>
</feature>
<dbReference type="PANTHER" id="PTHR42080">
    <property type="entry name" value="SRR1 DOMAIN-CONTAINING PROTEIN"/>
    <property type="match status" value="1"/>
</dbReference>
<feature type="compositionally biased region" description="Basic residues" evidence="1">
    <location>
        <begin position="30"/>
        <end position="39"/>
    </location>
</feature>
<dbReference type="Pfam" id="PF07985">
    <property type="entry name" value="SRR1"/>
    <property type="match status" value="1"/>
</dbReference>
<evidence type="ECO:0000313" key="3">
    <source>
        <dbReference type="EMBL" id="KXJ90446.1"/>
    </source>
</evidence>
<protein>
    <recommendedName>
        <fullName evidence="2">SRR1-like domain-containing protein</fullName>
    </recommendedName>
</protein>
<feature type="compositionally biased region" description="Basic and acidic residues" evidence="1">
    <location>
        <begin position="19"/>
        <end position="29"/>
    </location>
</feature>
<dbReference type="AlphaFoldDB" id="A0A136J0B3"/>
<dbReference type="InterPro" id="IPR012942">
    <property type="entry name" value="SRR1-like"/>
</dbReference>
<keyword evidence="4" id="KW-1185">Reference proteome</keyword>
<evidence type="ECO:0000256" key="1">
    <source>
        <dbReference type="SAM" id="MobiDB-lite"/>
    </source>
</evidence>
<sequence length="271" mass="30585">MAAPRDSPLAAHDSPQPPSKEHGEQEWTKVRRKTRRGGKLHQATQSRTTGGAATSTPVPRQPAASDLTARDIQDQHKRICDQWLESDCHKKLEDIINMKTDPGHISQAVCFGIGTFDPEDGAWEVKRRTHVQLAAFLRTVSLLEEKQQTSIKCFFQEPVFSASDAEFIRQLGHDVVDTPAGFEAVDDSTLVYGVHLYREVYSQAIGKAIPTVFVGTGYDVWDNYHDTQNLDWDRLKEVDAACEKVPFPQEKGYPTFSSTSFHWRRQTDDTQ</sequence>
<dbReference type="PANTHER" id="PTHR42080:SF1">
    <property type="entry name" value="SRR1-LIKE DOMAIN-CONTAINING PROTEIN"/>
    <property type="match status" value="1"/>
</dbReference>
<accession>A0A136J0B3</accession>